<keyword evidence="1" id="KW-1133">Transmembrane helix</keyword>
<evidence type="ECO:0000313" key="2">
    <source>
        <dbReference type="EMBL" id="MEC4723620.1"/>
    </source>
</evidence>
<protein>
    <recommendedName>
        <fullName evidence="4">DUF3618 domain-containing protein</fullName>
    </recommendedName>
</protein>
<gene>
    <name evidence="2" type="ORF">RY831_31285</name>
</gene>
<name>A0ABU6JIU4_9BURK</name>
<organism evidence="2 3">
    <name type="scientific">Noviherbaspirillum album</name>
    <dbReference type="NCBI Taxonomy" id="3080276"/>
    <lineage>
        <taxon>Bacteria</taxon>
        <taxon>Pseudomonadati</taxon>
        <taxon>Pseudomonadota</taxon>
        <taxon>Betaproteobacteria</taxon>
        <taxon>Burkholderiales</taxon>
        <taxon>Oxalobacteraceae</taxon>
        <taxon>Noviherbaspirillum</taxon>
    </lineage>
</organism>
<accession>A0ABU6JIU4</accession>
<dbReference type="Proteomes" id="UP001352263">
    <property type="component" value="Unassembled WGS sequence"/>
</dbReference>
<sequence length="131" mass="13893">MTHSERKKQLIAEGALHRADLLLAKSAVSAKTSRGALVGSALQQLKTSASEIAMRRIGNLSAADLQAVAPIALPLLTRLLEKKSLARTALGTAVAAGTAGYLFFRFKSPKAAARNQVRETRRQESAGDLKA</sequence>
<keyword evidence="3" id="KW-1185">Reference proteome</keyword>
<proteinExistence type="predicted"/>
<keyword evidence="1" id="KW-0472">Membrane</keyword>
<keyword evidence="1" id="KW-0812">Transmembrane</keyword>
<reference evidence="2 3" key="1">
    <citation type="submission" date="2023-10" db="EMBL/GenBank/DDBJ databases">
        <title>Noviherbaspirillum sp. CPCC 100848 genome assembly.</title>
        <authorList>
            <person name="Li X.Y."/>
            <person name="Fang X.M."/>
        </authorList>
    </citation>
    <scope>NUCLEOTIDE SEQUENCE [LARGE SCALE GENOMIC DNA]</scope>
    <source>
        <strain evidence="2 3">CPCC 100848</strain>
    </source>
</reference>
<dbReference type="RefSeq" id="WP_326510231.1">
    <property type="nucleotide sequence ID" value="NZ_JAWIIV010000063.1"/>
</dbReference>
<comment type="caution">
    <text evidence="2">The sequence shown here is derived from an EMBL/GenBank/DDBJ whole genome shotgun (WGS) entry which is preliminary data.</text>
</comment>
<evidence type="ECO:0000256" key="1">
    <source>
        <dbReference type="SAM" id="Phobius"/>
    </source>
</evidence>
<evidence type="ECO:0000313" key="3">
    <source>
        <dbReference type="Proteomes" id="UP001352263"/>
    </source>
</evidence>
<dbReference type="EMBL" id="JAWIIV010000063">
    <property type="protein sequence ID" value="MEC4723620.1"/>
    <property type="molecule type" value="Genomic_DNA"/>
</dbReference>
<feature type="transmembrane region" description="Helical" evidence="1">
    <location>
        <begin position="85"/>
        <end position="104"/>
    </location>
</feature>
<evidence type="ECO:0008006" key="4">
    <source>
        <dbReference type="Google" id="ProtNLM"/>
    </source>
</evidence>